<protein>
    <recommendedName>
        <fullName evidence="1">Phosphoribulokinase/uridine kinase domain-containing protein</fullName>
    </recommendedName>
</protein>
<gene>
    <name evidence="2" type="ORF">F2Q69_00018935</name>
</gene>
<accession>A0A8S9PYW7</accession>
<reference evidence="2" key="1">
    <citation type="submission" date="2019-12" db="EMBL/GenBank/DDBJ databases">
        <title>Genome sequencing and annotation of Brassica cretica.</title>
        <authorList>
            <person name="Studholme D.J."/>
            <person name="Sarris P."/>
        </authorList>
    </citation>
    <scope>NUCLEOTIDE SEQUENCE</scope>
    <source>
        <strain evidence="2">PFS-109/04</strain>
        <tissue evidence="2">Leaf</tissue>
    </source>
</reference>
<dbReference type="EMBL" id="QGKX02001290">
    <property type="protein sequence ID" value="KAF3536785.1"/>
    <property type="molecule type" value="Genomic_DNA"/>
</dbReference>
<evidence type="ECO:0000313" key="2">
    <source>
        <dbReference type="EMBL" id="KAF3536785.1"/>
    </source>
</evidence>
<dbReference type="Gene3D" id="3.40.50.300">
    <property type="entry name" value="P-loop containing nucleotide triphosphate hydrolases"/>
    <property type="match status" value="1"/>
</dbReference>
<dbReference type="Pfam" id="PF00485">
    <property type="entry name" value="PRK"/>
    <property type="match status" value="1"/>
</dbReference>
<dbReference type="PANTHER" id="PTHR10285">
    <property type="entry name" value="URIDINE KINASE"/>
    <property type="match status" value="1"/>
</dbReference>
<comment type="caution">
    <text evidence="2">The sequence shown here is derived from an EMBL/GenBank/DDBJ whole genome shotgun (WGS) entry which is preliminary data.</text>
</comment>
<evidence type="ECO:0000313" key="3">
    <source>
        <dbReference type="Proteomes" id="UP000712600"/>
    </source>
</evidence>
<dbReference type="Proteomes" id="UP000712600">
    <property type="component" value="Unassembled WGS sequence"/>
</dbReference>
<dbReference type="GO" id="GO:0005524">
    <property type="term" value="F:ATP binding"/>
    <property type="evidence" value="ECO:0007669"/>
    <property type="project" value="InterPro"/>
</dbReference>
<name>A0A8S9PYW7_BRACR</name>
<sequence>MRDPKTAFCVAVGAASGKTTVCDMIIQQLHDQRVVLINQDSFYHSLTKEEPARVHEYNFDHPDAFDTDHLLSCMEKLRQGEVVDIPKYDCKTYKSSVFRRDND</sequence>
<evidence type="ECO:0000259" key="1">
    <source>
        <dbReference type="Pfam" id="PF00485"/>
    </source>
</evidence>
<dbReference type="InterPro" id="IPR006083">
    <property type="entry name" value="PRK/URK"/>
</dbReference>
<dbReference type="PRINTS" id="PR00988">
    <property type="entry name" value="URIDINKINASE"/>
</dbReference>
<dbReference type="GO" id="GO:0016301">
    <property type="term" value="F:kinase activity"/>
    <property type="evidence" value="ECO:0007669"/>
    <property type="project" value="InterPro"/>
</dbReference>
<proteinExistence type="predicted"/>
<feature type="domain" description="Phosphoribulokinase/uridine kinase" evidence="1">
    <location>
        <begin position="10"/>
        <end position="92"/>
    </location>
</feature>
<dbReference type="InterPro" id="IPR027417">
    <property type="entry name" value="P-loop_NTPase"/>
</dbReference>
<dbReference type="SUPFAM" id="SSF52540">
    <property type="entry name" value="P-loop containing nucleoside triphosphate hydrolases"/>
    <property type="match status" value="1"/>
</dbReference>
<dbReference type="AlphaFoldDB" id="A0A8S9PYW7"/>
<organism evidence="2 3">
    <name type="scientific">Brassica cretica</name>
    <name type="common">Mustard</name>
    <dbReference type="NCBI Taxonomy" id="69181"/>
    <lineage>
        <taxon>Eukaryota</taxon>
        <taxon>Viridiplantae</taxon>
        <taxon>Streptophyta</taxon>
        <taxon>Embryophyta</taxon>
        <taxon>Tracheophyta</taxon>
        <taxon>Spermatophyta</taxon>
        <taxon>Magnoliopsida</taxon>
        <taxon>eudicotyledons</taxon>
        <taxon>Gunneridae</taxon>
        <taxon>Pentapetalae</taxon>
        <taxon>rosids</taxon>
        <taxon>malvids</taxon>
        <taxon>Brassicales</taxon>
        <taxon>Brassicaceae</taxon>
        <taxon>Brassiceae</taxon>
        <taxon>Brassica</taxon>
    </lineage>
</organism>